<evidence type="ECO:0000256" key="1">
    <source>
        <dbReference type="SAM" id="SignalP"/>
    </source>
</evidence>
<dbReference type="AlphaFoldDB" id="A0A1Q9LTJ7"/>
<keyword evidence="3" id="KW-1185">Reference proteome</keyword>
<evidence type="ECO:0000313" key="2">
    <source>
        <dbReference type="EMBL" id="OLR95367.1"/>
    </source>
</evidence>
<name>A0A1Q9LTJ7_9PSEU</name>
<sequence length="384" mass="39032">MLTALPLVALLLPVTADAATASPTVPGSAVFAPVSRVIDVAADGSLLFATNGGTALWVDGREKAIASPSKNGDALGLSDQGAPYGYAWDPATAQSRAQTWRRDGGVAATFPEPDSTVRFLANDGTALISRGPGARFALWTPGSPAVDLTVPELGDAVLTVSDMNNRHEVAAVAHEFGTGRDHPVRCSAAGVCQVLSTPAGGEFLAVHAINDTGRVLGSLGDNPSDPARRGVVWDGTAARLLPTAAGASYASPVEGRGALNARGDVLGYSGPGTRVFDSPVVWPAAGGAPVPLAKPSGNPSLRVTAINDSGDVAGYTSLGDVAASDKVLFWRGGALSQFALLPLRNRAGVTGLSNTGRIGGLSSVKIDIGPWPALVGQATYWDAR</sequence>
<protein>
    <submittedName>
        <fullName evidence="2">Uncharacterized protein</fullName>
    </submittedName>
</protein>
<accession>A0A1Q9LTJ7</accession>
<gene>
    <name evidence="2" type="ORF">BJP25_06315</name>
</gene>
<dbReference type="STRING" id="1193682.BJP25_06315"/>
<feature type="chain" id="PRO_5013022996" evidence="1">
    <location>
        <begin position="19"/>
        <end position="384"/>
    </location>
</feature>
<dbReference type="Proteomes" id="UP000186040">
    <property type="component" value="Unassembled WGS sequence"/>
</dbReference>
<keyword evidence="1" id="KW-0732">Signal</keyword>
<evidence type="ECO:0000313" key="3">
    <source>
        <dbReference type="Proteomes" id="UP000186040"/>
    </source>
</evidence>
<proteinExistence type="predicted"/>
<feature type="signal peptide" evidence="1">
    <location>
        <begin position="1"/>
        <end position="18"/>
    </location>
</feature>
<reference evidence="2 3" key="1">
    <citation type="submission" date="2016-10" db="EMBL/GenBank/DDBJ databases">
        <title>The Draft Genome Sequence of Actinokineospora bangkokensis 44EHWT reveals the biosynthetic pathway of antifungal compounds Thailandins with unusual extender unit butylmalonyl-CoA.</title>
        <authorList>
            <person name="Greule A."/>
            <person name="Intra B."/>
            <person name="Flemming S."/>
            <person name="Rommel M.G."/>
            <person name="Panbangred W."/>
            <person name="Bechthold A."/>
        </authorList>
    </citation>
    <scope>NUCLEOTIDE SEQUENCE [LARGE SCALE GENOMIC DNA]</scope>
    <source>
        <strain evidence="2 3">44EHW</strain>
    </source>
</reference>
<organism evidence="2 3">
    <name type="scientific">Actinokineospora bangkokensis</name>
    <dbReference type="NCBI Taxonomy" id="1193682"/>
    <lineage>
        <taxon>Bacteria</taxon>
        <taxon>Bacillati</taxon>
        <taxon>Actinomycetota</taxon>
        <taxon>Actinomycetes</taxon>
        <taxon>Pseudonocardiales</taxon>
        <taxon>Pseudonocardiaceae</taxon>
        <taxon>Actinokineospora</taxon>
    </lineage>
</organism>
<comment type="caution">
    <text evidence="2">The sequence shown here is derived from an EMBL/GenBank/DDBJ whole genome shotgun (WGS) entry which is preliminary data.</text>
</comment>
<dbReference type="EMBL" id="MKQR01000002">
    <property type="protein sequence ID" value="OLR95367.1"/>
    <property type="molecule type" value="Genomic_DNA"/>
</dbReference>